<dbReference type="InterPro" id="IPR052992">
    <property type="entry name" value="SDR_member_12"/>
</dbReference>
<protein>
    <submittedName>
        <fullName evidence="1">SDR family NAD(P)-dependent oxidoreductase</fullName>
    </submittedName>
</protein>
<dbReference type="RefSeq" id="WP_187600001.1">
    <property type="nucleotide sequence ID" value="NZ_CP060714.1"/>
</dbReference>
<dbReference type="InterPro" id="IPR002347">
    <property type="entry name" value="SDR_fam"/>
</dbReference>
<dbReference type="PANTHER" id="PTHR44656:SF7">
    <property type="entry name" value="DEHYDROGENASE_REDUCTASE SDR FAMILY MEMBER 12"/>
    <property type="match status" value="1"/>
</dbReference>
<keyword evidence="2" id="KW-1185">Reference proteome</keyword>
<accession>A0A7G9RU15</accession>
<dbReference type="AlphaFoldDB" id="A0A7G9RU15"/>
<sequence>MAKVPLSKLIKFYVRFTPSYSAIGYNLRSIFWRNRPNQFNGQTWLVTGGSEGIGASAARQAAEAGARVICVARDAKKLEAFAQSVKSPIPITWLTADFSRTRDVHRLLEDIKVGGHSFDVLVNNVGIQKHQMILTDEEMETSFVTNILSHHILVKGLLETRILKDNATVIEVASGGMYNHKMVIDDLNITDPARYAGPRAYGLAKRAQCMTMGFWKEKAVYPQQRFYAMHPGWVDTASVNRSMPRFVAILKSVLRDHDKGADTIVYLARERPDQKRSEAIWFDRKERTTHIYAHTPNPGVSAHDVVNHLDTIAAARMA</sequence>
<dbReference type="PRINTS" id="PR00081">
    <property type="entry name" value="GDHRDH"/>
</dbReference>
<dbReference type="Gene3D" id="3.40.50.720">
    <property type="entry name" value="NAD(P)-binding Rossmann-like Domain"/>
    <property type="match status" value="1"/>
</dbReference>
<dbReference type="InterPro" id="IPR036291">
    <property type="entry name" value="NAD(P)-bd_dom_sf"/>
</dbReference>
<dbReference type="SUPFAM" id="SSF51735">
    <property type="entry name" value="NAD(P)-binding Rossmann-fold domains"/>
    <property type="match status" value="1"/>
</dbReference>
<dbReference type="KEGG" id="drg:H9K76_10025"/>
<reference evidence="1 2" key="1">
    <citation type="submission" date="2020-08" db="EMBL/GenBank/DDBJ databases">
        <title>Genome sequence of Diaphorobacter ruginosibacter DSM 27467T.</title>
        <authorList>
            <person name="Hyun D.-W."/>
            <person name="Bae J.-W."/>
        </authorList>
    </citation>
    <scope>NUCLEOTIDE SEQUENCE [LARGE SCALE GENOMIC DNA]</scope>
    <source>
        <strain evidence="1 2">DSM 27467</strain>
    </source>
</reference>
<organism evidence="1 2">
    <name type="scientific">Diaphorobacter ruginosibacter</name>
    <dbReference type="NCBI Taxonomy" id="1715720"/>
    <lineage>
        <taxon>Bacteria</taxon>
        <taxon>Pseudomonadati</taxon>
        <taxon>Pseudomonadota</taxon>
        <taxon>Betaproteobacteria</taxon>
        <taxon>Burkholderiales</taxon>
        <taxon>Comamonadaceae</taxon>
        <taxon>Diaphorobacter</taxon>
    </lineage>
</organism>
<dbReference type="EMBL" id="CP060714">
    <property type="protein sequence ID" value="QNN59090.1"/>
    <property type="molecule type" value="Genomic_DNA"/>
</dbReference>
<dbReference type="Proteomes" id="UP000515811">
    <property type="component" value="Chromosome"/>
</dbReference>
<evidence type="ECO:0000313" key="1">
    <source>
        <dbReference type="EMBL" id="QNN59090.1"/>
    </source>
</evidence>
<name>A0A7G9RU15_9BURK</name>
<dbReference type="Pfam" id="PF00106">
    <property type="entry name" value="adh_short"/>
    <property type="match status" value="1"/>
</dbReference>
<dbReference type="PANTHER" id="PTHR44656">
    <property type="entry name" value="DEHYDROGENASE/REDUCTASE SDR FAMILY MEMBER 12"/>
    <property type="match status" value="1"/>
</dbReference>
<proteinExistence type="predicted"/>
<evidence type="ECO:0000313" key="2">
    <source>
        <dbReference type="Proteomes" id="UP000515811"/>
    </source>
</evidence>
<gene>
    <name evidence="1" type="ORF">H9K76_10025</name>
</gene>